<name>A0A2A2KHH0_9BILA</name>
<keyword evidence="5 7" id="KW-0472">Membrane</keyword>
<feature type="region of interest" description="Disordered" evidence="6">
    <location>
        <begin position="185"/>
        <end position="227"/>
    </location>
</feature>
<dbReference type="InterPro" id="IPR032362">
    <property type="entry name" value="Ferlin_C"/>
</dbReference>
<keyword evidence="2 7" id="KW-0812">Transmembrane</keyword>
<dbReference type="STRING" id="2018661.A0A2A2KHH0"/>
<feature type="compositionally biased region" description="Basic and acidic residues" evidence="6">
    <location>
        <begin position="150"/>
        <end position="160"/>
    </location>
</feature>
<dbReference type="OrthoDB" id="270970at2759"/>
<evidence type="ECO:0000256" key="1">
    <source>
        <dbReference type="ARBA" id="ARBA00004167"/>
    </source>
</evidence>
<dbReference type="PROSITE" id="PS50004">
    <property type="entry name" value="C2"/>
    <property type="match status" value="1"/>
</dbReference>
<dbReference type="PANTHER" id="PTHR12546:SF33">
    <property type="entry name" value="SPERM VESICLE FUSION PROTEIN FER-1"/>
    <property type="match status" value="1"/>
</dbReference>
<comment type="subcellular location">
    <subcellularLocation>
        <location evidence="1">Membrane</location>
        <topology evidence="1">Single-pass membrane protein</topology>
    </subcellularLocation>
</comment>
<protein>
    <recommendedName>
        <fullName evidence="8">C2 domain-containing protein</fullName>
    </recommendedName>
</protein>
<gene>
    <name evidence="9" type="ORF">WR25_18927</name>
</gene>
<dbReference type="InterPro" id="IPR037721">
    <property type="entry name" value="Ferlin"/>
</dbReference>
<evidence type="ECO:0000256" key="3">
    <source>
        <dbReference type="ARBA" id="ARBA00022737"/>
    </source>
</evidence>
<dbReference type="InterPro" id="IPR055072">
    <property type="entry name" value="Ferlin_DSRM"/>
</dbReference>
<dbReference type="Proteomes" id="UP000218231">
    <property type="component" value="Unassembled WGS sequence"/>
</dbReference>
<reference evidence="9 10" key="1">
    <citation type="journal article" date="2017" name="Curr. Biol.">
        <title>Genome architecture and evolution of a unichromosomal asexual nematode.</title>
        <authorList>
            <person name="Fradin H."/>
            <person name="Zegar C."/>
            <person name="Gutwein M."/>
            <person name="Lucas J."/>
            <person name="Kovtun M."/>
            <person name="Corcoran D."/>
            <person name="Baugh L.R."/>
            <person name="Kiontke K."/>
            <person name="Gunsalus K."/>
            <person name="Fitch D.H."/>
            <person name="Piano F."/>
        </authorList>
    </citation>
    <scope>NUCLEOTIDE SEQUENCE [LARGE SCALE GENOMIC DNA]</scope>
    <source>
        <strain evidence="9">PF1309</strain>
    </source>
</reference>
<feature type="transmembrane region" description="Helical" evidence="7">
    <location>
        <begin position="600"/>
        <end position="622"/>
    </location>
</feature>
<keyword evidence="4 7" id="KW-1133">Transmembrane helix</keyword>
<dbReference type="GO" id="GO:0007009">
    <property type="term" value="P:plasma membrane organization"/>
    <property type="evidence" value="ECO:0007669"/>
    <property type="project" value="TreeGrafter"/>
</dbReference>
<dbReference type="Pfam" id="PF00168">
    <property type="entry name" value="C2"/>
    <property type="match status" value="2"/>
</dbReference>
<dbReference type="SUPFAM" id="SSF49562">
    <property type="entry name" value="C2 domain (Calcium/lipid-binding domain, CaLB)"/>
    <property type="match status" value="1"/>
</dbReference>
<keyword evidence="10" id="KW-1185">Reference proteome</keyword>
<evidence type="ECO:0000259" key="8">
    <source>
        <dbReference type="PROSITE" id="PS50004"/>
    </source>
</evidence>
<organism evidence="9 10">
    <name type="scientific">Diploscapter pachys</name>
    <dbReference type="NCBI Taxonomy" id="2018661"/>
    <lineage>
        <taxon>Eukaryota</taxon>
        <taxon>Metazoa</taxon>
        <taxon>Ecdysozoa</taxon>
        <taxon>Nematoda</taxon>
        <taxon>Chromadorea</taxon>
        <taxon>Rhabditida</taxon>
        <taxon>Rhabditina</taxon>
        <taxon>Rhabditomorpha</taxon>
        <taxon>Rhabditoidea</taxon>
        <taxon>Rhabditidae</taxon>
        <taxon>Diploscapter</taxon>
    </lineage>
</organism>
<sequence length="637" mass="74754">MIEFEVNIPVQKDLTVTIMDRRKFLKADEPIGETTIDLENRLLTKWRATVGLSRQYTVNGEMPWRDQLCPMATLRRYCSKMLVKPPRILIRQGRNESEKEYGIEVLGLNFWYTAVLTSIEKEEEELVRKQRMEAGKEDDEENEGGGEKGNASKEKSHAADDGQGYKVDIYERNEKIEYWEREEARRELPEKDEIRERGDGDTGTGKTSSRKGTERESGTESKEVKSRFDQRRLNRYRILGSPLNTIALYVLNKMNLVPEHVETRPLQSSMGGNLECGKLKLFVDIFPLCLGAVPPPYEISPRRPDKYQLRVAVFNVCSAIPIKKSFNEPVNDLYVKVFANGMKKADRTDVHYRSLDGMGEFNWRFLLNVDYNPWERKLYCYRKTRLFRKAREELVDPLLIIQLWDKNAITHDKMLGEYTIDMTGFIDGLISPSDLSKYTTNRRGKRNAFTKFTRRVRRCCCVRCLCFLKDSWCFIKFAKSHYIDYPRAPIYDPPEHTGELISLFEAQSARGWWPMLRNGPPEQKDSGGDKRRNNSKLVKYKDKEAQYCMGLVEMEMCLVTQDEARKDPSPYLPKPHRSKWNYFWILSRFRPCCRTFWRRYGITIVIWVIFILLIALFFFALINKWPEMVVLIITDIF</sequence>
<dbReference type="InterPro" id="IPR035892">
    <property type="entry name" value="C2_domain_sf"/>
</dbReference>
<dbReference type="InterPro" id="IPR000008">
    <property type="entry name" value="C2_dom"/>
</dbReference>
<feature type="compositionally biased region" description="Basic and acidic residues" evidence="6">
    <location>
        <begin position="211"/>
        <end position="227"/>
    </location>
</feature>
<evidence type="ECO:0000256" key="6">
    <source>
        <dbReference type="SAM" id="MobiDB-lite"/>
    </source>
</evidence>
<feature type="compositionally biased region" description="Basic and acidic residues" evidence="6">
    <location>
        <begin position="185"/>
        <end position="200"/>
    </location>
</feature>
<dbReference type="GO" id="GO:0061025">
    <property type="term" value="P:membrane fusion"/>
    <property type="evidence" value="ECO:0007669"/>
    <property type="project" value="TreeGrafter"/>
</dbReference>
<evidence type="ECO:0000313" key="10">
    <source>
        <dbReference type="Proteomes" id="UP000218231"/>
    </source>
</evidence>
<dbReference type="Gene3D" id="2.60.40.150">
    <property type="entry name" value="C2 domain"/>
    <property type="match status" value="1"/>
</dbReference>
<comment type="caution">
    <text evidence="9">The sequence shown here is derived from an EMBL/GenBank/DDBJ whole genome shotgun (WGS) entry which is preliminary data.</text>
</comment>
<dbReference type="GO" id="GO:0016020">
    <property type="term" value="C:membrane"/>
    <property type="evidence" value="ECO:0007669"/>
    <property type="project" value="UniProtKB-SubCell"/>
</dbReference>
<dbReference type="PANTHER" id="PTHR12546">
    <property type="entry name" value="FER-1-LIKE"/>
    <property type="match status" value="1"/>
</dbReference>
<evidence type="ECO:0000256" key="4">
    <source>
        <dbReference type="ARBA" id="ARBA00022989"/>
    </source>
</evidence>
<accession>A0A2A2KHH0</accession>
<feature type="domain" description="C2" evidence="8">
    <location>
        <begin position="289"/>
        <end position="437"/>
    </location>
</feature>
<dbReference type="Pfam" id="PF16165">
    <property type="entry name" value="Ferlin_C"/>
    <property type="match status" value="1"/>
</dbReference>
<evidence type="ECO:0000256" key="2">
    <source>
        <dbReference type="ARBA" id="ARBA00022692"/>
    </source>
</evidence>
<evidence type="ECO:0000313" key="9">
    <source>
        <dbReference type="EMBL" id="PAV73357.1"/>
    </source>
</evidence>
<proteinExistence type="predicted"/>
<evidence type="ECO:0000256" key="5">
    <source>
        <dbReference type="ARBA" id="ARBA00023136"/>
    </source>
</evidence>
<dbReference type="AlphaFoldDB" id="A0A2A2KHH0"/>
<evidence type="ECO:0000256" key="7">
    <source>
        <dbReference type="SAM" id="Phobius"/>
    </source>
</evidence>
<dbReference type="Pfam" id="PF22901">
    <property type="entry name" value="dsrm_Ferlin"/>
    <property type="match status" value="1"/>
</dbReference>
<dbReference type="EMBL" id="LIAE01008627">
    <property type="protein sequence ID" value="PAV73357.1"/>
    <property type="molecule type" value="Genomic_DNA"/>
</dbReference>
<feature type="region of interest" description="Disordered" evidence="6">
    <location>
        <begin position="127"/>
        <end position="166"/>
    </location>
</feature>
<keyword evidence="3" id="KW-0677">Repeat</keyword>